<comment type="caution">
    <text evidence="1">The sequence shown here is derived from an EMBL/GenBank/DDBJ whole genome shotgun (WGS) entry which is preliminary data.</text>
</comment>
<proteinExistence type="predicted"/>
<evidence type="ECO:0000313" key="1">
    <source>
        <dbReference type="EMBL" id="CAH9113853.1"/>
    </source>
</evidence>
<dbReference type="AlphaFoldDB" id="A0A9P1EKN3"/>
<accession>A0A9P1EKN3</accession>
<dbReference type="EMBL" id="CAMAPE010000061">
    <property type="protein sequence ID" value="CAH9113853.1"/>
    <property type="molecule type" value="Genomic_DNA"/>
</dbReference>
<keyword evidence="2" id="KW-1185">Reference proteome</keyword>
<evidence type="ECO:0000313" key="2">
    <source>
        <dbReference type="Proteomes" id="UP001152484"/>
    </source>
</evidence>
<reference evidence="1" key="1">
    <citation type="submission" date="2022-07" db="EMBL/GenBank/DDBJ databases">
        <authorList>
            <person name="Macas J."/>
            <person name="Novak P."/>
            <person name="Neumann P."/>
        </authorList>
    </citation>
    <scope>NUCLEOTIDE SEQUENCE</scope>
</reference>
<dbReference type="Proteomes" id="UP001152484">
    <property type="component" value="Unassembled WGS sequence"/>
</dbReference>
<gene>
    <name evidence="1" type="ORF">CEURO_LOCUS20189</name>
</gene>
<protein>
    <submittedName>
        <fullName evidence="1">Uncharacterized protein</fullName>
    </submittedName>
</protein>
<name>A0A9P1EKN3_CUSEU</name>
<sequence length="140" mass="16953">MHLRQHSGRYPQHTNYWDDSYYFNSNTYGRWTQSSSNHRWNPRKESFCDVHQATNARTKYLHIPFHHATISSSRQQGTRTANLLKTMGSRNLPRHNQVYFSDHHILERQQHHPPKQMNLTFATPSKEPEETWFEVRRRKH</sequence>
<organism evidence="1 2">
    <name type="scientific">Cuscuta europaea</name>
    <name type="common">European dodder</name>
    <dbReference type="NCBI Taxonomy" id="41803"/>
    <lineage>
        <taxon>Eukaryota</taxon>
        <taxon>Viridiplantae</taxon>
        <taxon>Streptophyta</taxon>
        <taxon>Embryophyta</taxon>
        <taxon>Tracheophyta</taxon>
        <taxon>Spermatophyta</taxon>
        <taxon>Magnoliopsida</taxon>
        <taxon>eudicotyledons</taxon>
        <taxon>Gunneridae</taxon>
        <taxon>Pentapetalae</taxon>
        <taxon>asterids</taxon>
        <taxon>lamiids</taxon>
        <taxon>Solanales</taxon>
        <taxon>Convolvulaceae</taxon>
        <taxon>Cuscuteae</taxon>
        <taxon>Cuscuta</taxon>
        <taxon>Cuscuta subgen. Cuscuta</taxon>
    </lineage>
</organism>